<organism evidence="1">
    <name type="scientific">uncultured Solirubrobacteraceae bacterium</name>
    <dbReference type="NCBI Taxonomy" id="1162706"/>
    <lineage>
        <taxon>Bacteria</taxon>
        <taxon>Bacillati</taxon>
        <taxon>Actinomycetota</taxon>
        <taxon>Thermoleophilia</taxon>
        <taxon>Solirubrobacterales</taxon>
        <taxon>Solirubrobacteraceae</taxon>
        <taxon>environmental samples</taxon>
    </lineage>
</organism>
<dbReference type="InterPro" id="IPR051673">
    <property type="entry name" value="SSDNA_exonuclease_RecJ"/>
</dbReference>
<protein>
    <recommendedName>
        <fullName evidence="2">DHHA1 domain-containing protein</fullName>
    </recommendedName>
</protein>
<evidence type="ECO:0000313" key="1">
    <source>
        <dbReference type="EMBL" id="CAA9483848.1"/>
    </source>
</evidence>
<accession>A0A6J4RWE4</accession>
<reference evidence="1" key="1">
    <citation type="submission" date="2020-02" db="EMBL/GenBank/DDBJ databases">
        <authorList>
            <person name="Meier V. D."/>
        </authorList>
    </citation>
    <scope>NUCLEOTIDE SEQUENCE</scope>
    <source>
        <strain evidence="1">AVDCRST_MAG38</strain>
    </source>
</reference>
<dbReference type="PANTHER" id="PTHR30255:SF2">
    <property type="entry name" value="SINGLE-STRANDED-DNA-SPECIFIC EXONUCLEASE RECJ"/>
    <property type="match status" value="1"/>
</dbReference>
<gene>
    <name evidence="1" type="ORF">AVDCRST_MAG38-2197</name>
</gene>
<dbReference type="PANTHER" id="PTHR30255">
    <property type="entry name" value="SINGLE-STRANDED-DNA-SPECIFIC EXONUCLEASE RECJ"/>
    <property type="match status" value="1"/>
</dbReference>
<evidence type="ECO:0008006" key="2">
    <source>
        <dbReference type="Google" id="ProtNLM"/>
    </source>
</evidence>
<sequence>MTGDLDAARVALREAVAVVCHTDADGLAAGAIALRHRGESAGDAILLERGQTPFAPDAPLPDGLLAILDWGVRPLARPALIVDHHAPEAPLGPLTVSAYGEEPEVPTAPLMRRLVPDAPAWLAAIGGLGDLGDAALALPECAGARPKTALRKLTALVNAPRRLRDGPVRTALTLLVEHEDAASALRDPRIAELEEAKAAWRAEFDRVVRTAPRVGEGVAVLRFASSAQVHPLVATTWARRLAPRMVLAANDDYLPGMVNFAVRGGEGDLRRRLRDALPGVGGEFAHGHDRATGGSLTPADFEALLSGLGLPTAA</sequence>
<proteinExistence type="predicted"/>
<dbReference type="InterPro" id="IPR038763">
    <property type="entry name" value="DHH_sf"/>
</dbReference>
<dbReference type="SUPFAM" id="SSF64182">
    <property type="entry name" value="DHH phosphoesterases"/>
    <property type="match status" value="1"/>
</dbReference>
<dbReference type="AlphaFoldDB" id="A0A6J4RWE4"/>
<dbReference type="EMBL" id="CADCVJ010000185">
    <property type="protein sequence ID" value="CAA9483848.1"/>
    <property type="molecule type" value="Genomic_DNA"/>
</dbReference>
<name>A0A6J4RWE4_9ACTN</name>